<dbReference type="CDD" id="cd03801">
    <property type="entry name" value="GT4_PimA-like"/>
    <property type="match status" value="1"/>
</dbReference>
<dbReference type="Pfam" id="PF13439">
    <property type="entry name" value="Glyco_transf_4"/>
    <property type="match status" value="1"/>
</dbReference>
<evidence type="ECO:0000259" key="1">
    <source>
        <dbReference type="Pfam" id="PF00534"/>
    </source>
</evidence>
<dbReference type="InterPro" id="IPR050194">
    <property type="entry name" value="Glycosyltransferase_grp1"/>
</dbReference>
<dbReference type="Proteomes" id="UP000016587">
    <property type="component" value="Chromosome"/>
</dbReference>
<dbReference type="SUPFAM" id="SSF53756">
    <property type="entry name" value="UDP-Glycosyltransferase/glycogen phosphorylase"/>
    <property type="match status" value="1"/>
</dbReference>
<name>T2GC40_MEGG1</name>
<gene>
    <name evidence="3" type="ORF">DGI_2109</name>
</gene>
<keyword evidence="3" id="KW-0808">Transferase</keyword>
<proteinExistence type="predicted"/>
<reference evidence="3 4" key="1">
    <citation type="journal article" date="2013" name="J. Bacteriol.">
        <title>Roles of HynAB and Ech, the only two hydrogenases found in the model sulfate reducer Desulfovibrio gigas.</title>
        <authorList>
            <person name="Morais-Silva F.O."/>
            <person name="Santos C.I."/>
            <person name="Rodrigues R."/>
            <person name="Pereira I.A."/>
            <person name="Rodrigues-Pousada C."/>
        </authorList>
    </citation>
    <scope>NUCLEOTIDE SEQUENCE [LARGE SCALE GENOMIC DNA]</scope>
    <source>
        <strain evidence="4">ATCC 19364 / DSM 1382 / NCIMB 9332 / VKM B-1759</strain>
    </source>
</reference>
<dbReference type="EMBL" id="CP006585">
    <property type="protein sequence ID" value="AGW13873.1"/>
    <property type="molecule type" value="Genomic_DNA"/>
</dbReference>
<dbReference type="PANTHER" id="PTHR45947:SF15">
    <property type="entry name" value="TEICHURONIC ACID BIOSYNTHESIS GLYCOSYLTRANSFERASE TUAC-RELATED"/>
    <property type="match status" value="1"/>
</dbReference>
<dbReference type="eggNOG" id="COG0438">
    <property type="taxonomic scope" value="Bacteria"/>
</dbReference>
<reference evidence="4" key="2">
    <citation type="submission" date="2013-07" db="EMBL/GenBank/DDBJ databases">
        <authorList>
            <person name="Morais-Silva F.O."/>
            <person name="Rezende A.M."/>
            <person name="Pimentel C."/>
            <person name="Resende D.M."/>
            <person name="Santos C.I."/>
            <person name="Clemente C."/>
            <person name="de Oliveira L.M."/>
            <person name="da Silva S.M."/>
            <person name="Costa D.A."/>
            <person name="Varela-Raposo A."/>
            <person name="Horacio E.C.A."/>
            <person name="Matos M."/>
            <person name="Flores O."/>
            <person name="Ruiz J.C."/>
            <person name="Rodrigues-Pousada C."/>
        </authorList>
    </citation>
    <scope>NUCLEOTIDE SEQUENCE [LARGE SCALE GENOMIC DNA]</scope>
    <source>
        <strain evidence="4">ATCC 19364 / DSM 1382 / NCIMB 9332 / VKM B-1759</strain>
    </source>
</reference>
<dbReference type="Gene3D" id="3.40.50.2000">
    <property type="entry name" value="Glycogen Phosphorylase B"/>
    <property type="match status" value="2"/>
</dbReference>
<accession>T2GC40</accession>
<feature type="domain" description="Glycosyl transferase family 1" evidence="1">
    <location>
        <begin position="209"/>
        <end position="364"/>
    </location>
</feature>
<evidence type="ECO:0000259" key="2">
    <source>
        <dbReference type="Pfam" id="PF13439"/>
    </source>
</evidence>
<feature type="domain" description="Glycosyltransferase subfamily 4-like N-terminal" evidence="2">
    <location>
        <begin position="64"/>
        <end position="185"/>
    </location>
</feature>
<dbReference type="HOGENOM" id="CLU_009583_0_3_7"/>
<keyword evidence="4" id="KW-1185">Reference proteome</keyword>
<dbReference type="STRING" id="1121448.DGI_2109"/>
<dbReference type="InterPro" id="IPR028098">
    <property type="entry name" value="Glyco_trans_4-like_N"/>
</dbReference>
<sequence>MPPRASPSPASTPVTVAHLRSASGSGGGPDKTIFAEASLIDPARVRLLCIYLRKPDDSLDGIRHRARDAGASLLEIPGRSLFDCTQFQALRHLLQRERVDVLHCHEPKGDLLGALMPLAASRVRIITTLHGWTAPRSRKSALFARLDRLCLRRFEQVLAVSRPLEHAARQAGARSVQYLPNGVDTLRWQPGQAATHPALAMLAPSWRWVGYVGRLSDEKAPERFVQMAARVVRAMPDAGFVLAGDGPCLDACRRLAGELGLGDHVVLTGRLEETAIRCLLDRLTLLVNPSRTEGLPNNVLEAMAMAVPVVATAVGGVPDLVQDGTTGVLIPPTQDDIPDALARAVLSLMRDPDLLRRMGQAGRARVEREFSFHARVETMTALYETLTRRA</sequence>
<protein>
    <submittedName>
        <fullName evidence="3">Putative group 1 glycosyl transferase</fullName>
    </submittedName>
</protein>
<dbReference type="PATRIC" id="fig|1121448.10.peg.2064"/>
<dbReference type="PANTHER" id="PTHR45947">
    <property type="entry name" value="SULFOQUINOVOSYL TRANSFERASE SQD2"/>
    <property type="match status" value="1"/>
</dbReference>
<dbReference type="GO" id="GO:0016757">
    <property type="term" value="F:glycosyltransferase activity"/>
    <property type="evidence" value="ECO:0007669"/>
    <property type="project" value="TreeGrafter"/>
</dbReference>
<evidence type="ECO:0000313" key="4">
    <source>
        <dbReference type="Proteomes" id="UP000016587"/>
    </source>
</evidence>
<dbReference type="AlphaFoldDB" id="T2GC40"/>
<evidence type="ECO:0000313" key="3">
    <source>
        <dbReference type="EMBL" id="AGW13873.1"/>
    </source>
</evidence>
<dbReference type="Pfam" id="PF00534">
    <property type="entry name" value="Glycos_transf_1"/>
    <property type="match status" value="1"/>
</dbReference>
<organism evidence="3 4">
    <name type="scientific">Megalodesulfovibrio gigas (strain ATCC 19364 / DSM 1382 / NCIMB 9332 / VKM B-1759)</name>
    <name type="common">Desulfovibrio gigas</name>
    <dbReference type="NCBI Taxonomy" id="1121448"/>
    <lineage>
        <taxon>Bacteria</taxon>
        <taxon>Pseudomonadati</taxon>
        <taxon>Thermodesulfobacteriota</taxon>
        <taxon>Desulfovibrionia</taxon>
        <taxon>Desulfovibrionales</taxon>
        <taxon>Desulfovibrionaceae</taxon>
        <taxon>Megalodesulfovibrio</taxon>
    </lineage>
</organism>
<dbReference type="KEGG" id="dgg:DGI_2109"/>
<dbReference type="InterPro" id="IPR001296">
    <property type="entry name" value="Glyco_trans_1"/>
</dbReference>